<dbReference type="Proteomes" id="UP000094065">
    <property type="component" value="Unassembled WGS sequence"/>
</dbReference>
<keyword evidence="2" id="KW-0472">Membrane</keyword>
<feature type="compositionally biased region" description="Basic and acidic residues" evidence="1">
    <location>
        <begin position="14"/>
        <end position="25"/>
    </location>
</feature>
<name>A0A1E3HUG1_9TREE</name>
<dbReference type="OrthoDB" id="3199651at2759"/>
<feature type="transmembrane region" description="Helical" evidence="2">
    <location>
        <begin position="56"/>
        <end position="73"/>
    </location>
</feature>
<evidence type="ECO:0000256" key="1">
    <source>
        <dbReference type="SAM" id="MobiDB-lite"/>
    </source>
</evidence>
<dbReference type="EMBL" id="AWGJ01000005">
    <property type="protein sequence ID" value="ODN79775.1"/>
    <property type="molecule type" value="Genomic_DNA"/>
</dbReference>
<evidence type="ECO:0000313" key="4">
    <source>
        <dbReference type="Proteomes" id="UP000094065"/>
    </source>
</evidence>
<feature type="region of interest" description="Disordered" evidence="1">
    <location>
        <begin position="121"/>
        <end position="148"/>
    </location>
</feature>
<proteinExistence type="predicted"/>
<gene>
    <name evidence="3" type="ORF">L202_03686</name>
</gene>
<sequence length="222" mass="23525">MSAPEATGTRQRVSKLDAPTEEHKNPSSLSANPTKKVERNKPNVKPPFIDVSMNKFLTYLVLSLLLVLSFYVWRFTVWAHNAGGYWALMTGHHISPAAQAAREAASAASASSSVAAATASSVSKAGSKSGAPSDIKPKPTQAASNPEQDIQSQIFQLAAALGIKPAELSSAIRPLVDPSAPDPAEKVKHEAEALKAEMEAKQKENENQEGGVLDMLGEALLD</sequence>
<keyword evidence="2" id="KW-1133">Transmembrane helix</keyword>
<feature type="compositionally biased region" description="Low complexity" evidence="1">
    <location>
        <begin position="121"/>
        <end position="133"/>
    </location>
</feature>
<dbReference type="RefSeq" id="XP_018994622.1">
    <property type="nucleotide sequence ID" value="XM_019137596.1"/>
</dbReference>
<organism evidence="3 4">
    <name type="scientific">Cryptococcus amylolentus CBS 6039</name>
    <dbReference type="NCBI Taxonomy" id="1295533"/>
    <lineage>
        <taxon>Eukaryota</taxon>
        <taxon>Fungi</taxon>
        <taxon>Dikarya</taxon>
        <taxon>Basidiomycota</taxon>
        <taxon>Agaricomycotina</taxon>
        <taxon>Tremellomycetes</taxon>
        <taxon>Tremellales</taxon>
        <taxon>Cryptococcaceae</taxon>
        <taxon>Cryptococcus</taxon>
    </lineage>
</organism>
<accession>A0A1E3HUG1</accession>
<protein>
    <submittedName>
        <fullName evidence="3">Uncharacterized protein</fullName>
    </submittedName>
</protein>
<reference evidence="3 4" key="1">
    <citation type="submission" date="2016-06" db="EMBL/GenBank/DDBJ databases">
        <title>Evolution of pathogenesis and genome organization in the Tremellales.</title>
        <authorList>
            <person name="Cuomo C."/>
            <person name="Litvintseva A."/>
            <person name="Heitman J."/>
            <person name="Chen Y."/>
            <person name="Sun S."/>
            <person name="Springer D."/>
            <person name="Dromer F."/>
            <person name="Young S."/>
            <person name="Zeng Q."/>
            <person name="Chapman S."/>
            <person name="Gujja S."/>
            <person name="Saif S."/>
            <person name="Birren B."/>
        </authorList>
    </citation>
    <scope>NUCLEOTIDE SEQUENCE [LARGE SCALE GENOMIC DNA]</scope>
    <source>
        <strain evidence="3 4">CBS 6039</strain>
    </source>
</reference>
<evidence type="ECO:0000313" key="3">
    <source>
        <dbReference type="EMBL" id="ODN79775.1"/>
    </source>
</evidence>
<dbReference type="GeneID" id="30154995"/>
<dbReference type="AlphaFoldDB" id="A0A1E3HUG1"/>
<evidence type="ECO:0000256" key="2">
    <source>
        <dbReference type="SAM" id="Phobius"/>
    </source>
</evidence>
<feature type="region of interest" description="Disordered" evidence="1">
    <location>
        <begin position="199"/>
        <end position="222"/>
    </location>
</feature>
<feature type="region of interest" description="Disordered" evidence="1">
    <location>
        <begin position="1"/>
        <end position="44"/>
    </location>
</feature>
<dbReference type="STRING" id="1295533.A0A1E3HUG1"/>
<keyword evidence="4" id="KW-1185">Reference proteome</keyword>
<keyword evidence="2" id="KW-0812">Transmembrane</keyword>
<comment type="caution">
    <text evidence="3">The sequence shown here is derived from an EMBL/GenBank/DDBJ whole genome shotgun (WGS) entry which is preliminary data.</text>
</comment>